<dbReference type="WBParaSite" id="PS1159_v2.g6979.t1">
    <property type="protein sequence ID" value="PS1159_v2.g6979.t1"/>
    <property type="gene ID" value="PS1159_v2.g6979"/>
</dbReference>
<name>A0AC35GNI4_9BILA</name>
<reference evidence="2" key="1">
    <citation type="submission" date="2022-11" db="UniProtKB">
        <authorList>
            <consortium name="WormBaseParasite"/>
        </authorList>
    </citation>
    <scope>IDENTIFICATION</scope>
</reference>
<protein>
    <submittedName>
        <fullName evidence="2">Uncharacterized protein</fullName>
    </submittedName>
</protein>
<organism evidence="1 2">
    <name type="scientific">Panagrolaimus sp. PS1159</name>
    <dbReference type="NCBI Taxonomy" id="55785"/>
    <lineage>
        <taxon>Eukaryota</taxon>
        <taxon>Metazoa</taxon>
        <taxon>Ecdysozoa</taxon>
        <taxon>Nematoda</taxon>
        <taxon>Chromadorea</taxon>
        <taxon>Rhabditida</taxon>
        <taxon>Tylenchina</taxon>
        <taxon>Panagrolaimomorpha</taxon>
        <taxon>Panagrolaimoidea</taxon>
        <taxon>Panagrolaimidae</taxon>
        <taxon>Panagrolaimus</taxon>
    </lineage>
</organism>
<evidence type="ECO:0000313" key="1">
    <source>
        <dbReference type="Proteomes" id="UP000887580"/>
    </source>
</evidence>
<sequence length="414" mass="46988">MISPKNSMNIFPSSNNSLNEIALTVSSINSSTIENYPEPEQPESMKFKSKLKRFIKKYFFEGQKLDDALMKKLEDDSNLPFYERYRKYIAFLIPFIFWHSIWWSLAIRYNFFRLYPTRYEMAVTMIFGATVAGATSEGGGAVAFPVMTLLLHIDSIVARDFSLMIQSCGMTSATFAILWMRVRVEWKCLIFTSLGAMFSIIIGLQFFVDNILDSHQKKMLFVSIWSSFAIALFMLNREKKRKTFLEIQNFNWIKALVLFCTGLIGGLCSAFAGSGVDICAFSILTLLFRVSEKVATPTTVILMAVNTVIGFYWRHAMMNEISQLAWEYFEVAIPVVVFCAPFGAFLSSHCHRQVLASFVYVLEGLSLIGFLITKPELKLILIGCGIIACSFGFFVIISRLGKRLHGLIKSKEIT</sequence>
<dbReference type="Proteomes" id="UP000887580">
    <property type="component" value="Unplaced"/>
</dbReference>
<proteinExistence type="predicted"/>
<accession>A0AC35GNI4</accession>
<evidence type="ECO:0000313" key="2">
    <source>
        <dbReference type="WBParaSite" id="PS1159_v2.g6979.t1"/>
    </source>
</evidence>